<evidence type="ECO:0000313" key="2">
    <source>
        <dbReference type="Proteomes" id="UP000001505"/>
    </source>
</evidence>
<dbReference type="Gene3D" id="3.90.550.10">
    <property type="entry name" value="Spore Coat Polysaccharide Biosynthesis Protein SpsA, Chain A"/>
    <property type="match status" value="1"/>
</dbReference>
<gene>
    <name evidence="1" type="ordered locus">wcw_0438</name>
</gene>
<dbReference type="Proteomes" id="UP000001505">
    <property type="component" value="Chromosome"/>
</dbReference>
<dbReference type="OrthoDB" id="20904at2"/>
<dbReference type="Pfam" id="PF01501">
    <property type="entry name" value="Glyco_transf_8"/>
    <property type="match status" value="1"/>
</dbReference>
<dbReference type="EMBL" id="CP001928">
    <property type="protein sequence ID" value="ADI37810.1"/>
    <property type="molecule type" value="Genomic_DNA"/>
</dbReference>
<dbReference type="GO" id="GO:0016757">
    <property type="term" value="F:glycosyltransferase activity"/>
    <property type="evidence" value="ECO:0007669"/>
    <property type="project" value="InterPro"/>
</dbReference>
<dbReference type="InterPro" id="IPR002495">
    <property type="entry name" value="Glyco_trans_8"/>
</dbReference>
<evidence type="ECO:0008006" key="3">
    <source>
        <dbReference type="Google" id="ProtNLM"/>
    </source>
</evidence>
<dbReference type="InterPro" id="IPR029044">
    <property type="entry name" value="Nucleotide-diphossugar_trans"/>
</dbReference>
<accession>D6YUJ9</accession>
<protein>
    <recommendedName>
        <fullName evidence="3">Glycosyltransferase</fullName>
    </recommendedName>
</protein>
<reference evidence="1 2" key="1">
    <citation type="journal article" date="2010" name="PLoS ONE">
        <title>The Waddlia genome: a window into chlamydial biology.</title>
        <authorList>
            <person name="Bertelli C."/>
            <person name="Collyn F."/>
            <person name="Croxatto A."/>
            <person name="Ruckert C."/>
            <person name="Polkinghorne A."/>
            <person name="Kebbi-Beghdadi C."/>
            <person name="Goesmann A."/>
            <person name="Vaughan L."/>
            <person name="Greub G."/>
        </authorList>
    </citation>
    <scope>NUCLEOTIDE SEQUENCE [LARGE SCALE GENOMIC DNA]</scope>
    <source>
        <strain evidence="2">ATCC VR-1470 / WSU 86-1044</strain>
    </source>
</reference>
<dbReference type="eggNOG" id="COG1442">
    <property type="taxonomic scope" value="Bacteria"/>
</dbReference>
<evidence type="ECO:0000313" key="1">
    <source>
        <dbReference type="EMBL" id="ADI37810.1"/>
    </source>
</evidence>
<keyword evidence="2" id="KW-1185">Reference proteome</keyword>
<organism evidence="1 2">
    <name type="scientific">Waddlia chondrophila (strain ATCC VR-1470 / WSU 86-1044)</name>
    <dbReference type="NCBI Taxonomy" id="716544"/>
    <lineage>
        <taxon>Bacteria</taxon>
        <taxon>Pseudomonadati</taxon>
        <taxon>Chlamydiota</taxon>
        <taxon>Chlamydiia</taxon>
        <taxon>Parachlamydiales</taxon>
        <taxon>Waddliaceae</taxon>
        <taxon>Waddlia</taxon>
    </lineage>
</organism>
<dbReference type="AlphaFoldDB" id="D6YUJ9"/>
<proteinExistence type="predicted"/>
<dbReference type="SUPFAM" id="SSF53448">
    <property type="entry name" value="Nucleotide-diphospho-sugar transferases"/>
    <property type="match status" value="1"/>
</dbReference>
<dbReference type="KEGG" id="wch:wcw_0438"/>
<dbReference type="HOGENOM" id="CLU_1110809_0_0_0"/>
<dbReference type="STRING" id="716544.wcw_0438"/>
<name>D6YUJ9_WADCW</name>
<sequence>MELSNYPHPYLKDIFQEFTRWKQWEKIEPEGFIIGCNWKMQAMIPWWWEHYSKYNALPVTFIDMGLSDTMRHYCERRGRVAPLLIPKYLLKKRILLPEQLKEKHSTKALRKKNLERFSYFFKPFALLQSPYQHSVWIDIDCRVQASLSPIFDYCKNGIALTPMSPYKQLNPAQQQKPSDDQVLFNSGVICFQRGDALINDWTVASVCRDQWYFGDQDILNALIYEQRIEVNRLPNTYNWIVKEWGQNPEAKVVHFAGLFKSFNHHRFSSFNIQMPKKPYHW</sequence>
<dbReference type="RefSeq" id="WP_013181538.1">
    <property type="nucleotide sequence ID" value="NC_014225.1"/>
</dbReference>